<dbReference type="InterPro" id="IPR023393">
    <property type="entry name" value="START-like_dom_sf"/>
</dbReference>
<organism evidence="1 2">
    <name type="scientific">Microbispora cellulosiformans</name>
    <dbReference type="NCBI Taxonomy" id="2614688"/>
    <lineage>
        <taxon>Bacteria</taxon>
        <taxon>Bacillati</taxon>
        <taxon>Actinomycetota</taxon>
        <taxon>Actinomycetes</taxon>
        <taxon>Streptosporangiales</taxon>
        <taxon>Streptosporangiaceae</taxon>
        <taxon>Microbispora</taxon>
    </lineage>
</organism>
<dbReference type="EMBL" id="VYTZ01000009">
    <property type="protein sequence ID" value="KAA9376057.1"/>
    <property type="molecule type" value="Genomic_DNA"/>
</dbReference>
<dbReference type="Pfam" id="PF10604">
    <property type="entry name" value="Polyketide_cyc2"/>
    <property type="match status" value="1"/>
</dbReference>
<sequence>MRFETGVDIDASQERVWRILTDVVRWPEFLPTMTRVAYTADGPLGPGVRVRIKQPALPPMVWEVTEFTDGASFTWRAASGGVVTVAGHVLTPRPGGGVSVLLTIAQSGPLAPLVGLLTGGRTRRYVRTEAESLKRRCEAGSGR</sequence>
<accession>A0A5J5JX78</accession>
<keyword evidence="2" id="KW-1185">Reference proteome</keyword>
<dbReference type="Gene3D" id="3.30.530.20">
    <property type="match status" value="1"/>
</dbReference>
<proteinExistence type="predicted"/>
<dbReference type="AlphaFoldDB" id="A0A5J5JX78"/>
<dbReference type="Proteomes" id="UP000327011">
    <property type="component" value="Unassembled WGS sequence"/>
</dbReference>
<dbReference type="CDD" id="cd08862">
    <property type="entry name" value="SRPBCC_Smu440-like"/>
    <property type="match status" value="1"/>
</dbReference>
<evidence type="ECO:0000313" key="1">
    <source>
        <dbReference type="EMBL" id="KAA9376057.1"/>
    </source>
</evidence>
<dbReference type="SUPFAM" id="SSF55961">
    <property type="entry name" value="Bet v1-like"/>
    <property type="match status" value="1"/>
</dbReference>
<gene>
    <name evidence="1" type="ORF">F5972_25440</name>
</gene>
<reference evidence="1 2" key="1">
    <citation type="submission" date="2019-09" db="EMBL/GenBank/DDBJ databases">
        <title>Screening of Novel Bioactive Compounds from Soil-Associated.</title>
        <authorList>
            <person name="Gong X."/>
        </authorList>
    </citation>
    <scope>NUCLEOTIDE SEQUENCE [LARGE SCALE GENOMIC DNA]</scope>
    <source>
        <strain evidence="1 2">Gxj-6</strain>
    </source>
</reference>
<dbReference type="InterPro" id="IPR019587">
    <property type="entry name" value="Polyketide_cyclase/dehydratase"/>
</dbReference>
<protein>
    <submittedName>
        <fullName evidence="1">Polyketide cyclase</fullName>
    </submittedName>
</protein>
<dbReference type="RefSeq" id="WP_111699204.1">
    <property type="nucleotide sequence ID" value="NZ_VYTZ01000009.1"/>
</dbReference>
<evidence type="ECO:0000313" key="2">
    <source>
        <dbReference type="Proteomes" id="UP000327011"/>
    </source>
</evidence>
<comment type="caution">
    <text evidence="1">The sequence shown here is derived from an EMBL/GenBank/DDBJ whole genome shotgun (WGS) entry which is preliminary data.</text>
</comment>
<name>A0A5J5JX78_9ACTN</name>